<dbReference type="InterPro" id="IPR040221">
    <property type="entry name" value="CDCA7/CDA7L"/>
</dbReference>
<dbReference type="GO" id="GO:0005634">
    <property type="term" value="C:nucleus"/>
    <property type="evidence" value="ECO:0007669"/>
    <property type="project" value="UniProtKB-SubCell"/>
</dbReference>
<keyword evidence="7" id="KW-1185">Reference proteome</keyword>
<evidence type="ECO:0000259" key="5">
    <source>
        <dbReference type="PROSITE" id="PS50827"/>
    </source>
</evidence>
<evidence type="ECO:0000256" key="4">
    <source>
        <dbReference type="SAM" id="MobiDB-lite"/>
    </source>
</evidence>
<dbReference type="Gramene" id="KFK33237">
    <property type="protein sequence ID" value="KFK33237"/>
    <property type="gene ID" value="AALP_AA6G348100"/>
</dbReference>
<dbReference type="Proteomes" id="UP000029120">
    <property type="component" value="Chromosome 6"/>
</dbReference>
<dbReference type="GO" id="GO:0006355">
    <property type="term" value="P:regulation of DNA-templated transcription"/>
    <property type="evidence" value="ECO:0007669"/>
    <property type="project" value="InterPro"/>
</dbReference>
<dbReference type="AlphaFoldDB" id="A0A087GTN5"/>
<feature type="region of interest" description="Disordered" evidence="4">
    <location>
        <begin position="20"/>
        <end position="74"/>
    </location>
</feature>
<proteinExistence type="predicted"/>
<evidence type="ECO:0000256" key="3">
    <source>
        <dbReference type="SAM" id="Coils"/>
    </source>
</evidence>
<dbReference type="eggNOG" id="ENOG502QU1W">
    <property type="taxonomic scope" value="Eukaryota"/>
</dbReference>
<dbReference type="EMBL" id="CM002874">
    <property type="protein sequence ID" value="KFK33237.1"/>
    <property type="molecule type" value="Genomic_DNA"/>
</dbReference>
<dbReference type="OMA" id="CHQRRSD"/>
<dbReference type="PROSITE" id="PS50827">
    <property type="entry name" value="DDT"/>
    <property type="match status" value="1"/>
</dbReference>
<dbReference type="PANTHER" id="PTHR31169:SF8">
    <property type="entry name" value="ZINC-FINGER DOMAIN OF MONOAMINE-OXIDASE A REPRESSOR R1 PROTEIN"/>
    <property type="match status" value="1"/>
</dbReference>
<sequence length="415" mass="46951">MQEDAIEAVPLTIVAAPLERGQENSEQNHVKIKKSKKSKREELQVVNNGGGNDQAAVDTSSTKRIKASKDAEGNKIKKRKPVLKKKEEYQLEEVMPPQGTSLITVSGIELPREDVGAALQFLEFCSTFEKALDLRKGQAESVVREMFARRDTRRQEHSTLTGMIIQILTVILKDRGQTSLRMSATDSSWFTAVGICFLESDVKLDDFRPEFFKRGIVAYEELDSSKRLKLLNFLCDELLGTSQLRDCIDDVETIQRKKEGKEMLNAAKEKEKQLKQILEDELAKAVAENGGVPLTTEEHDAIASQMNAENEEVRSEMLSAMEMLSTKNQKCNDALRTKPLEVDDNGLVFWKLKCYNEEPNILVQDLGSGSDEIPQEKWYAFSPEQKPQLEKYIRFVRAKRCQAKRQAKQNASTST</sequence>
<evidence type="ECO:0000256" key="2">
    <source>
        <dbReference type="ARBA" id="ARBA00023242"/>
    </source>
</evidence>
<dbReference type="SMART" id="SM00571">
    <property type="entry name" value="DDT"/>
    <property type="match status" value="1"/>
</dbReference>
<dbReference type="OrthoDB" id="298344at2759"/>
<protein>
    <recommendedName>
        <fullName evidence="5">DDT domain-containing protein</fullName>
    </recommendedName>
</protein>
<feature type="compositionally biased region" description="Basic and acidic residues" evidence="4">
    <location>
        <begin position="20"/>
        <end position="29"/>
    </location>
</feature>
<dbReference type="InterPro" id="IPR018501">
    <property type="entry name" value="DDT_dom"/>
</dbReference>
<organism evidence="6 7">
    <name type="scientific">Arabis alpina</name>
    <name type="common">Alpine rock-cress</name>
    <dbReference type="NCBI Taxonomy" id="50452"/>
    <lineage>
        <taxon>Eukaryota</taxon>
        <taxon>Viridiplantae</taxon>
        <taxon>Streptophyta</taxon>
        <taxon>Embryophyta</taxon>
        <taxon>Tracheophyta</taxon>
        <taxon>Spermatophyta</taxon>
        <taxon>Magnoliopsida</taxon>
        <taxon>eudicotyledons</taxon>
        <taxon>Gunneridae</taxon>
        <taxon>Pentapetalae</taxon>
        <taxon>rosids</taxon>
        <taxon>malvids</taxon>
        <taxon>Brassicales</taxon>
        <taxon>Brassicaceae</taxon>
        <taxon>Arabideae</taxon>
        <taxon>Arabis</taxon>
    </lineage>
</organism>
<reference evidence="7" key="1">
    <citation type="journal article" date="2015" name="Nat. Plants">
        <title>Genome expansion of Arabis alpina linked with retrotransposition and reduced symmetric DNA methylation.</title>
        <authorList>
            <person name="Willing E.M."/>
            <person name="Rawat V."/>
            <person name="Mandakova T."/>
            <person name="Maumus F."/>
            <person name="James G.V."/>
            <person name="Nordstroem K.J."/>
            <person name="Becker C."/>
            <person name="Warthmann N."/>
            <person name="Chica C."/>
            <person name="Szarzynska B."/>
            <person name="Zytnicki M."/>
            <person name="Albani M.C."/>
            <person name="Kiefer C."/>
            <person name="Bergonzi S."/>
            <person name="Castaings L."/>
            <person name="Mateos J.L."/>
            <person name="Berns M.C."/>
            <person name="Bujdoso N."/>
            <person name="Piofczyk T."/>
            <person name="de Lorenzo L."/>
            <person name="Barrero-Sicilia C."/>
            <person name="Mateos I."/>
            <person name="Piednoel M."/>
            <person name="Hagmann J."/>
            <person name="Chen-Min-Tao R."/>
            <person name="Iglesias-Fernandez R."/>
            <person name="Schuster S.C."/>
            <person name="Alonso-Blanco C."/>
            <person name="Roudier F."/>
            <person name="Carbonero P."/>
            <person name="Paz-Ares J."/>
            <person name="Davis S.J."/>
            <person name="Pecinka A."/>
            <person name="Quesneville H."/>
            <person name="Colot V."/>
            <person name="Lysak M.A."/>
            <person name="Weigel D."/>
            <person name="Coupland G."/>
            <person name="Schneeberger K."/>
        </authorList>
    </citation>
    <scope>NUCLEOTIDE SEQUENCE [LARGE SCALE GENOMIC DNA]</scope>
    <source>
        <strain evidence="7">cv. Pajares</strain>
    </source>
</reference>
<gene>
    <name evidence="6" type="ordered locus">AALP_Aa6g348100</name>
</gene>
<feature type="domain" description="DDT" evidence="5">
    <location>
        <begin position="112"/>
        <end position="177"/>
    </location>
</feature>
<keyword evidence="2" id="KW-0539">Nucleus</keyword>
<dbReference type="Pfam" id="PF15612">
    <property type="entry name" value="WHIM1"/>
    <property type="match status" value="1"/>
</dbReference>
<accession>A0A087GTN5</accession>
<keyword evidence="3" id="KW-0175">Coiled coil</keyword>
<evidence type="ECO:0000313" key="6">
    <source>
        <dbReference type="EMBL" id="KFK33237.1"/>
    </source>
</evidence>
<evidence type="ECO:0000256" key="1">
    <source>
        <dbReference type="ARBA" id="ARBA00004123"/>
    </source>
</evidence>
<feature type="coiled-coil region" evidence="3">
    <location>
        <begin position="257"/>
        <end position="288"/>
    </location>
</feature>
<dbReference type="PANTHER" id="PTHR31169">
    <property type="entry name" value="OS05G0300700 PROTEIN"/>
    <property type="match status" value="1"/>
</dbReference>
<comment type="subcellular location">
    <subcellularLocation>
        <location evidence="1">Nucleus</location>
    </subcellularLocation>
</comment>
<name>A0A087GTN5_ARAAL</name>
<evidence type="ECO:0000313" key="7">
    <source>
        <dbReference type="Proteomes" id="UP000029120"/>
    </source>
</evidence>
<dbReference type="InterPro" id="IPR028942">
    <property type="entry name" value="WHIM1_dom"/>
</dbReference>